<protein>
    <submittedName>
        <fullName evidence="2">Uncharacterized protein</fullName>
    </submittedName>
</protein>
<proteinExistence type="predicted"/>
<keyword evidence="1" id="KW-0472">Membrane</keyword>
<dbReference type="OrthoDB" id="1786466at2"/>
<evidence type="ECO:0000256" key="1">
    <source>
        <dbReference type="SAM" id="Phobius"/>
    </source>
</evidence>
<evidence type="ECO:0000313" key="2">
    <source>
        <dbReference type="EMBL" id="GAE27933.1"/>
    </source>
</evidence>
<name>W4Q8E9_9BACI</name>
<evidence type="ECO:0000313" key="3">
    <source>
        <dbReference type="Proteomes" id="UP000018890"/>
    </source>
</evidence>
<feature type="transmembrane region" description="Helical" evidence="1">
    <location>
        <begin position="88"/>
        <end position="115"/>
    </location>
</feature>
<feature type="transmembrane region" description="Helical" evidence="1">
    <location>
        <begin position="48"/>
        <end position="67"/>
    </location>
</feature>
<feature type="transmembrane region" description="Helical" evidence="1">
    <location>
        <begin position="167"/>
        <end position="188"/>
    </location>
</feature>
<keyword evidence="1" id="KW-0812">Transmembrane</keyword>
<keyword evidence="1" id="KW-1133">Transmembrane helix</keyword>
<dbReference type="Proteomes" id="UP000018890">
    <property type="component" value="Unassembled WGS sequence"/>
</dbReference>
<accession>W4Q8E9</accession>
<feature type="transmembrane region" description="Helical" evidence="1">
    <location>
        <begin position="236"/>
        <end position="259"/>
    </location>
</feature>
<organism evidence="2 3">
    <name type="scientific">Halalkalibacter wakoensis JCM 9140</name>
    <dbReference type="NCBI Taxonomy" id="1236970"/>
    <lineage>
        <taxon>Bacteria</taxon>
        <taxon>Bacillati</taxon>
        <taxon>Bacillota</taxon>
        <taxon>Bacilli</taxon>
        <taxon>Bacillales</taxon>
        <taxon>Bacillaceae</taxon>
        <taxon>Halalkalibacter</taxon>
    </lineage>
</organism>
<dbReference type="AlphaFoldDB" id="W4Q8E9"/>
<reference evidence="2" key="1">
    <citation type="journal article" date="2014" name="Genome Announc.">
        <title>Draft Genome Sequences of Three Alkaliphilic Bacillus Strains, Bacillus wakoensis JCM 9140T, Bacillus akibai JCM 9157T, and Bacillus hemicellulosilyticus JCM 9152T.</title>
        <authorList>
            <person name="Yuki M."/>
            <person name="Oshima K."/>
            <person name="Suda W."/>
            <person name="Oshida Y."/>
            <person name="Kitamura K."/>
            <person name="Iida T."/>
            <person name="Hattori M."/>
            <person name="Ohkuma M."/>
        </authorList>
    </citation>
    <scope>NUCLEOTIDE SEQUENCE [LARGE SCALE GENOMIC DNA]</scope>
    <source>
        <strain evidence="2">JCM 9140</strain>
    </source>
</reference>
<comment type="caution">
    <text evidence="2">The sequence shown here is derived from an EMBL/GenBank/DDBJ whole genome shotgun (WGS) entry which is preliminary data.</text>
</comment>
<dbReference type="STRING" id="1236970.JCM9140_4101"/>
<keyword evidence="3" id="KW-1185">Reference proteome</keyword>
<feature type="transmembrane region" description="Helical" evidence="1">
    <location>
        <begin position="12"/>
        <end position="36"/>
    </location>
</feature>
<sequence length="265" mass="29479">MNSWVSLMKKEMRLGLSASLMPIITFFISIGIAAYIGSRHNLASEAVMFVSLMATGLLTFYLIYYMLISLQAEKKQLHLWLHSTMPGYGLLLAKLAAGFLSLLVTLIITGTTLLLTINQATQFSEELQFFNLTKIGMLGGVHLILLAISFACFTIFFWVVHILFNRYIGAFLSLLATLALFVASSSLYNALKSTNIYETLTQWGEIYVTDLTNNISITTNLETGTEVLTEAVSHSFFLGSYLFEAVIVVALFTAACWMLDRKVEV</sequence>
<feature type="transmembrane region" description="Helical" evidence="1">
    <location>
        <begin position="135"/>
        <end position="160"/>
    </location>
</feature>
<gene>
    <name evidence="2" type="ORF">JCM9140_4101</name>
</gene>
<dbReference type="RefSeq" id="WP_034749900.1">
    <property type="nucleotide sequence ID" value="NZ_BAUT01000072.1"/>
</dbReference>
<dbReference type="EMBL" id="BAUT01000072">
    <property type="protein sequence ID" value="GAE27933.1"/>
    <property type="molecule type" value="Genomic_DNA"/>
</dbReference>